<dbReference type="InterPro" id="IPR011527">
    <property type="entry name" value="ABC1_TM_dom"/>
</dbReference>
<organism evidence="14 15">
    <name type="scientific">Propioniciclava flava</name>
    <dbReference type="NCBI Taxonomy" id="2072026"/>
    <lineage>
        <taxon>Bacteria</taxon>
        <taxon>Bacillati</taxon>
        <taxon>Actinomycetota</taxon>
        <taxon>Actinomycetes</taxon>
        <taxon>Propionibacteriales</taxon>
        <taxon>Propionibacteriaceae</taxon>
        <taxon>Propioniciclava</taxon>
    </lineage>
</organism>
<dbReference type="PANTHER" id="PTHR24221">
    <property type="entry name" value="ATP-BINDING CASSETTE SUB-FAMILY B"/>
    <property type="match status" value="1"/>
</dbReference>
<reference evidence="14 15" key="1">
    <citation type="submission" date="2018-01" db="EMBL/GenBank/DDBJ databases">
        <title>Lactibacter flavus gen. nov., sp. nov., a novel bacterium of the family Propionibacteriaceae isolated from raw milk and dairy products.</title>
        <authorList>
            <person name="Wenning M."/>
            <person name="Breitenwieser F."/>
            <person name="Huptas C."/>
            <person name="von Neubeck M."/>
            <person name="Busse H.-J."/>
            <person name="Scherer S."/>
        </authorList>
    </citation>
    <scope>NUCLEOTIDE SEQUENCE [LARGE SCALE GENOMIC DNA]</scope>
    <source>
        <strain evidence="14 15">VG341</strain>
    </source>
</reference>
<evidence type="ECO:0000256" key="3">
    <source>
        <dbReference type="ARBA" id="ARBA00022475"/>
    </source>
</evidence>
<dbReference type="InterPro" id="IPR039421">
    <property type="entry name" value="Type_1_exporter"/>
</dbReference>
<dbReference type="InterPro" id="IPR003439">
    <property type="entry name" value="ABC_transporter-like_ATP-bd"/>
</dbReference>
<keyword evidence="4" id="KW-0997">Cell inner membrane</keyword>
<dbReference type="FunFam" id="3.40.50.300:FF:000221">
    <property type="entry name" value="Multidrug ABC transporter ATP-binding protein"/>
    <property type="match status" value="1"/>
</dbReference>
<dbReference type="InterPro" id="IPR027417">
    <property type="entry name" value="P-loop_NTPase"/>
</dbReference>
<dbReference type="PROSITE" id="PS50893">
    <property type="entry name" value="ABC_TRANSPORTER_2"/>
    <property type="match status" value="1"/>
</dbReference>
<dbReference type="GO" id="GO:0005524">
    <property type="term" value="F:ATP binding"/>
    <property type="evidence" value="ECO:0007669"/>
    <property type="project" value="UniProtKB-KW"/>
</dbReference>
<dbReference type="OrthoDB" id="9806127at2"/>
<dbReference type="InterPro" id="IPR017871">
    <property type="entry name" value="ABC_transporter-like_CS"/>
</dbReference>
<dbReference type="Gene3D" id="3.40.50.300">
    <property type="entry name" value="P-loop containing nucleotide triphosphate hydrolases"/>
    <property type="match status" value="1"/>
</dbReference>
<evidence type="ECO:0000313" key="14">
    <source>
        <dbReference type="EMBL" id="RXW31641.1"/>
    </source>
</evidence>
<feature type="transmembrane region" description="Helical" evidence="11">
    <location>
        <begin position="51"/>
        <end position="71"/>
    </location>
</feature>
<dbReference type="RefSeq" id="WP_129459249.1">
    <property type="nucleotide sequence ID" value="NZ_PPCV01000007.1"/>
</dbReference>
<dbReference type="InterPro" id="IPR036640">
    <property type="entry name" value="ABC1_TM_sf"/>
</dbReference>
<dbReference type="GO" id="GO:0005886">
    <property type="term" value="C:plasma membrane"/>
    <property type="evidence" value="ECO:0007669"/>
    <property type="project" value="UniProtKB-SubCell"/>
</dbReference>
<dbReference type="PROSITE" id="PS00211">
    <property type="entry name" value="ABC_TRANSPORTER_1"/>
    <property type="match status" value="1"/>
</dbReference>
<keyword evidence="6" id="KW-0547">Nucleotide-binding</keyword>
<dbReference type="InterPro" id="IPR003593">
    <property type="entry name" value="AAA+_ATPase"/>
</dbReference>
<keyword evidence="7" id="KW-0067">ATP-binding</keyword>
<dbReference type="SUPFAM" id="SSF90123">
    <property type="entry name" value="ABC transporter transmembrane region"/>
    <property type="match status" value="1"/>
</dbReference>
<evidence type="ECO:0000256" key="2">
    <source>
        <dbReference type="ARBA" id="ARBA00022448"/>
    </source>
</evidence>
<dbReference type="Proteomes" id="UP000290624">
    <property type="component" value="Unassembled WGS sequence"/>
</dbReference>
<feature type="transmembrane region" description="Helical" evidence="11">
    <location>
        <begin position="156"/>
        <end position="176"/>
    </location>
</feature>
<feature type="domain" description="ABC transporter" evidence="12">
    <location>
        <begin position="328"/>
        <end position="562"/>
    </location>
</feature>
<comment type="caution">
    <text evidence="14">The sequence shown here is derived from an EMBL/GenBank/DDBJ whole genome shotgun (WGS) entry which is preliminary data.</text>
</comment>
<comment type="similarity">
    <text evidence="10">Belongs to the ABC transporter superfamily. Siderophore-Fe(3+) uptake transporter (SIUT) (TC 3.A.1.21) family.</text>
</comment>
<comment type="subcellular location">
    <subcellularLocation>
        <location evidence="1">Cell inner membrane</location>
        <topology evidence="1">Multi-pass membrane protein</topology>
    </subcellularLocation>
</comment>
<evidence type="ECO:0000313" key="15">
    <source>
        <dbReference type="Proteomes" id="UP000290624"/>
    </source>
</evidence>
<keyword evidence="5 11" id="KW-0812">Transmembrane</keyword>
<dbReference type="GO" id="GO:0140359">
    <property type="term" value="F:ABC-type transporter activity"/>
    <property type="evidence" value="ECO:0007669"/>
    <property type="project" value="InterPro"/>
</dbReference>
<evidence type="ECO:0000256" key="10">
    <source>
        <dbReference type="ARBA" id="ARBA00023455"/>
    </source>
</evidence>
<proteinExistence type="inferred from homology"/>
<accession>A0A4Q2EEK1</accession>
<evidence type="ECO:0000256" key="7">
    <source>
        <dbReference type="ARBA" id="ARBA00022840"/>
    </source>
</evidence>
<feature type="domain" description="ABC transmembrane type-1" evidence="13">
    <location>
        <begin position="17"/>
        <end position="295"/>
    </location>
</feature>
<keyword evidence="3" id="KW-1003">Cell membrane</keyword>
<evidence type="ECO:0000256" key="5">
    <source>
        <dbReference type="ARBA" id="ARBA00022692"/>
    </source>
</evidence>
<keyword evidence="15" id="KW-1185">Reference proteome</keyword>
<dbReference type="EMBL" id="PPCV01000007">
    <property type="protein sequence ID" value="RXW31641.1"/>
    <property type="molecule type" value="Genomic_DNA"/>
</dbReference>
<sequence>MIRDLRWVLGKGRTLDGMIALAVVAAILQGITFVLLVPLLRALILGDIAGAWLWAGALTAAALGFAITLWFSSVLGQKAALDLSVGLYDRLGDKISRLPLGTVDLALTGRLARLTSKGVMQVATVPAHLVRPIITAVGTPLTVVIGMTVIDWRIGLTALISLPLLAGGYLLTGTIVRNRDSKYAAASAEAAGRIVEFARVQPALRAFRGSASSNDELTRALGAQHKTYRSLLLGGAAGMSIFAVAVQAVITVLVLLGTALTLGGSLDVPALVALLVLSLRFVEPLMQVADLGSALRVSSNSLAEMREILDAPELPEPTTAAVPADASVELRDVGFSYRPDTPVLTGISFSVAPGTTTALVGPSGSGKSTLIKLLARFHDVTSGQVMIGGQDVRELGTATTMENVSLVFQDVYLFSGTLLDNIRMGRPEASDEEVFAAAHAAEVDEIAARLGDGWDSQVGEGGGLLSGGERQRVSIARAILKDAPILLLDEATSALDPVNEQAVSRALHHLEGRSRLVIAHRLETVVNADQIVVLTDDGRIAEVGVHATLMANDGPYAAFWRARTEAAGWSLATS</sequence>
<evidence type="ECO:0000256" key="8">
    <source>
        <dbReference type="ARBA" id="ARBA00022989"/>
    </source>
</evidence>
<evidence type="ECO:0000256" key="11">
    <source>
        <dbReference type="SAM" id="Phobius"/>
    </source>
</evidence>
<dbReference type="Pfam" id="PF00005">
    <property type="entry name" value="ABC_tran"/>
    <property type="match status" value="1"/>
</dbReference>
<dbReference type="GO" id="GO:0034040">
    <property type="term" value="F:ATPase-coupled lipid transmembrane transporter activity"/>
    <property type="evidence" value="ECO:0007669"/>
    <property type="project" value="TreeGrafter"/>
</dbReference>
<name>A0A4Q2EEK1_9ACTN</name>
<feature type="transmembrane region" description="Helical" evidence="11">
    <location>
        <begin position="21"/>
        <end position="45"/>
    </location>
</feature>
<evidence type="ECO:0000259" key="12">
    <source>
        <dbReference type="PROSITE" id="PS50893"/>
    </source>
</evidence>
<evidence type="ECO:0000256" key="4">
    <source>
        <dbReference type="ARBA" id="ARBA00022519"/>
    </source>
</evidence>
<keyword evidence="9 11" id="KW-0472">Membrane</keyword>
<dbReference type="SUPFAM" id="SSF52540">
    <property type="entry name" value="P-loop containing nucleoside triphosphate hydrolases"/>
    <property type="match status" value="1"/>
</dbReference>
<gene>
    <name evidence="14" type="ORF">C1706_10805</name>
</gene>
<keyword evidence="8 11" id="KW-1133">Transmembrane helix</keyword>
<keyword evidence="2" id="KW-0813">Transport</keyword>
<dbReference type="PROSITE" id="PS50929">
    <property type="entry name" value="ABC_TM1F"/>
    <property type="match status" value="1"/>
</dbReference>
<dbReference type="Gene3D" id="1.20.1560.10">
    <property type="entry name" value="ABC transporter type 1, transmembrane domain"/>
    <property type="match status" value="1"/>
</dbReference>
<dbReference type="AlphaFoldDB" id="A0A4Q2EEK1"/>
<protein>
    <submittedName>
        <fullName evidence="14">ABC transporter</fullName>
    </submittedName>
</protein>
<evidence type="ECO:0000256" key="1">
    <source>
        <dbReference type="ARBA" id="ARBA00004429"/>
    </source>
</evidence>
<dbReference type="GO" id="GO:0016887">
    <property type="term" value="F:ATP hydrolysis activity"/>
    <property type="evidence" value="ECO:0007669"/>
    <property type="project" value="InterPro"/>
</dbReference>
<dbReference type="SMART" id="SM00382">
    <property type="entry name" value="AAA"/>
    <property type="match status" value="1"/>
</dbReference>
<dbReference type="PANTHER" id="PTHR24221:SF654">
    <property type="entry name" value="ATP-BINDING CASSETTE SUB-FAMILY B MEMBER 6"/>
    <property type="match status" value="1"/>
</dbReference>
<evidence type="ECO:0000259" key="13">
    <source>
        <dbReference type="PROSITE" id="PS50929"/>
    </source>
</evidence>
<feature type="transmembrane region" description="Helical" evidence="11">
    <location>
        <begin position="231"/>
        <end position="256"/>
    </location>
</feature>
<dbReference type="Pfam" id="PF00664">
    <property type="entry name" value="ABC_membrane"/>
    <property type="match status" value="1"/>
</dbReference>
<feature type="transmembrane region" description="Helical" evidence="11">
    <location>
        <begin position="129"/>
        <end position="150"/>
    </location>
</feature>
<evidence type="ECO:0000256" key="9">
    <source>
        <dbReference type="ARBA" id="ARBA00023136"/>
    </source>
</evidence>
<evidence type="ECO:0000256" key="6">
    <source>
        <dbReference type="ARBA" id="ARBA00022741"/>
    </source>
</evidence>